<reference evidence="3" key="1">
    <citation type="submission" date="2016-06" db="EMBL/GenBank/DDBJ databases">
        <authorList>
            <person name="Rodrigo-Torres Lidia"/>
            <person name="Arahal R.David."/>
        </authorList>
    </citation>
    <scope>NUCLEOTIDE SEQUENCE [LARGE SCALE GENOMIC DNA]</scope>
    <source>
        <strain evidence="3">CECT 7223</strain>
    </source>
</reference>
<feature type="signal peptide" evidence="1">
    <location>
        <begin position="1"/>
        <end position="18"/>
    </location>
</feature>
<dbReference type="AlphaFoldDB" id="A0A1C3IZB0"/>
<organism evidence="2 3">
    <name type="scientific">Vibrio atlanticus</name>
    <dbReference type="NCBI Taxonomy" id="693153"/>
    <lineage>
        <taxon>Bacteria</taxon>
        <taxon>Pseudomonadati</taxon>
        <taxon>Pseudomonadota</taxon>
        <taxon>Gammaproteobacteria</taxon>
        <taxon>Vibrionales</taxon>
        <taxon>Vibrionaceae</taxon>
        <taxon>Vibrio</taxon>
    </lineage>
</organism>
<evidence type="ECO:0000313" key="3">
    <source>
        <dbReference type="Proteomes" id="UP000092876"/>
    </source>
</evidence>
<dbReference type="EMBL" id="FLQP01000049">
    <property type="protein sequence ID" value="SBS66637.1"/>
    <property type="molecule type" value="Genomic_DNA"/>
</dbReference>
<gene>
    <name evidence="2" type="ORF">VAT7223_03280</name>
</gene>
<evidence type="ECO:0008006" key="4">
    <source>
        <dbReference type="Google" id="ProtNLM"/>
    </source>
</evidence>
<proteinExistence type="predicted"/>
<protein>
    <recommendedName>
        <fullName evidence="4">Outer membrane protein beta-barrel domain-containing protein</fullName>
    </recommendedName>
</protein>
<evidence type="ECO:0000313" key="2">
    <source>
        <dbReference type="EMBL" id="SBS66637.1"/>
    </source>
</evidence>
<dbReference type="GeneID" id="94231610"/>
<sequence length="203" mass="22547">MITKVVPLMLLVSCSSFASSEIVDNFSHIGFGYKGASFKSGALKPYLNDKYDNTENKTMGGLYLDVSAQVFDYVFVEGKADFLTRFSSEVDSWQAGGGLIGRLGGAMASSLSCGAVNYRADSDYSSPYSERGTYCQAMVRKQIANHWLMGVSYQHDFLDLARDEFKWNNVFQFGSVFGLVANLEYAERDEAEVSYELGLQFSF</sequence>
<name>A0A1C3IZB0_9VIBR</name>
<accession>A0A1C3IZB0</accession>
<keyword evidence="1" id="KW-0732">Signal</keyword>
<dbReference type="RefSeq" id="WP_065679791.1">
    <property type="nucleotide sequence ID" value="NZ_AP025460.1"/>
</dbReference>
<evidence type="ECO:0000256" key="1">
    <source>
        <dbReference type="SAM" id="SignalP"/>
    </source>
</evidence>
<feature type="chain" id="PRO_5008676074" description="Outer membrane protein beta-barrel domain-containing protein" evidence="1">
    <location>
        <begin position="19"/>
        <end position="203"/>
    </location>
</feature>
<dbReference type="Proteomes" id="UP000092876">
    <property type="component" value="Unassembled WGS sequence"/>
</dbReference>